<dbReference type="EMBL" id="SNYW01000008">
    <property type="protein sequence ID" value="TDQ82138.1"/>
    <property type="molecule type" value="Genomic_DNA"/>
</dbReference>
<evidence type="ECO:0000256" key="7">
    <source>
        <dbReference type="ARBA" id="ARBA00044633"/>
    </source>
</evidence>
<feature type="binding site" evidence="8">
    <location>
        <position position="160"/>
    </location>
    <ligand>
        <name>phosphoenolpyruvate</name>
        <dbReference type="ChEBI" id="CHEBI:58702"/>
    </ligand>
</feature>
<dbReference type="Gene3D" id="3.65.10.10">
    <property type="entry name" value="Enolpyruvate transferase domain"/>
    <property type="match status" value="2"/>
</dbReference>
<feature type="binding site" evidence="8">
    <location>
        <position position="207"/>
    </location>
    <ligand>
        <name>3-phosphoshikimate</name>
        <dbReference type="ChEBI" id="CHEBI:145989"/>
    </ligand>
</feature>
<sequence length="479" mass="50102">MPAKSGFPWAGPPVLEKRRPSAATALDPVFMSKHGAIPRPLTSGTGTGLKGRIRVPGDKSISHRALMLGALALGETEIHGLLEGEDVLRTAAAMRQLGGSAEKGADGIWRARGRGNGGLAEASDVLDLGNAGTGTRLLMGLVAAYPMTTFFTGDASLRSRPMARVADPLRQMGASFVTRSNGRPPLAVIGTANPVPITYKLPVASAQVKSAILLAGLNTPGNTTVIEPEHTRDHTELMLRGFGVDIRVEETPEGRASSITGQPELKGRRIIVPGDPSSAAFPIVAALILPGSDIVIENVGLNPHRIGLIDSLLEMGGAIEIQNARVEAGEKVGDLHVRHSHLRGITVPASRAPSMIDEYPILSVAAAFAEGETRMLGLAELRVKESDRLGAMARGLAACGVSVEEGEDWLGVTGNGKRPRGGAHIAVNLDHRPAMSFLVLGLGAEKPVSIDDGSPIDTSFPGFSDLMNGMGAAIRLQNR</sequence>
<evidence type="ECO:0000256" key="3">
    <source>
        <dbReference type="ARBA" id="ARBA00022490"/>
    </source>
</evidence>
<comment type="caution">
    <text evidence="8">Lacks conserved residue(s) required for the propagation of feature annotation.</text>
</comment>
<feature type="binding site" evidence="8">
    <location>
        <position position="132"/>
    </location>
    <ligand>
        <name>phosphoenolpyruvate</name>
        <dbReference type="ChEBI" id="CHEBI:58702"/>
    </ligand>
</feature>
<dbReference type="InterPro" id="IPR006264">
    <property type="entry name" value="EPSP_synthase"/>
</dbReference>
<evidence type="ECO:0000259" key="9">
    <source>
        <dbReference type="Pfam" id="PF00275"/>
    </source>
</evidence>
<accession>A0A4V3DEL1</accession>
<dbReference type="PROSITE" id="PS00104">
    <property type="entry name" value="EPSP_SYNTHASE_1"/>
    <property type="match status" value="1"/>
</dbReference>
<feature type="binding site" evidence="8">
    <location>
        <position position="207"/>
    </location>
    <ligand>
        <name>phosphoenolpyruvate</name>
        <dbReference type="ChEBI" id="CHEBI:58702"/>
    </ligand>
</feature>
<comment type="caution">
    <text evidence="10">The sequence shown here is derived from an EMBL/GenBank/DDBJ whole genome shotgun (WGS) entry which is preliminary data.</text>
</comment>
<dbReference type="AlphaFoldDB" id="A0A4V3DEL1"/>
<dbReference type="GO" id="GO:0005737">
    <property type="term" value="C:cytoplasm"/>
    <property type="evidence" value="ECO:0007669"/>
    <property type="project" value="UniProtKB-SubCell"/>
</dbReference>
<keyword evidence="4 8" id="KW-0028">Amino-acid biosynthesis</keyword>
<dbReference type="FunFam" id="3.65.10.10:FF:000005">
    <property type="entry name" value="3-phosphoshikimate 1-carboxyvinyltransferase"/>
    <property type="match status" value="1"/>
</dbReference>
<feature type="binding site" evidence="8">
    <location>
        <position position="384"/>
    </location>
    <ligand>
        <name>3-phosphoshikimate</name>
        <dbReference type="ChEBI" id="CHEBI:145989"/>
    </ligand>
</feature>
<dbReference type="InterPro" id="IPR001986">
    <property type="entry name" value="Enolpyruvate_Tfrase_dom"/>
</dbReference>
<feature type="binding site" evidence="8">
    <location>
        <position position="64"/>
    </location>
    <ligand>
        <name>3-phosphoshikimate</name>
        <dbReference type="ChEBI" id="CHEBI:145989"/>
    </ligand>
</feature>
<feature type="active site" description="Proton acceptor" evidence="8">
    <location>
        <position position="357"/>
    </location>
</feature>
<dbReference type="PIRSF" id="PIRSF000505">
    <property type="entry name" value="EPSPS"/>
    <property type="match status" value="1"/>
</dbReference>
<dbReference type="CDD" id="cd01556">
    <property type="entry name" value="EPSP_synthase"/>
    <property type="match status" value="1"/>
</dbReference>
<dbReference type="GO" id="GO:0008652">
    <property type="term" value="P:amino acid biosynthetic process"/>
    <property type="evidence" value="ECO:0007669"/>
    <property type="project" value="UniProtKB-KW"/>
</dbReference>
<feature type="domain" description="Enolpyruvate transferase" evidence="9">
    <location>
        <begin position="47"/>
        <end position="465"/>
    </location>
</feature>
<evidence type="ECO:0000313" key="10">
    <source>
        <dbReference type="EMBL" id="TDQ82138.1"/>
    </source>
</evidence>
<dbReference type="GO" id="GO:0009423">
    <property type="term" value="P:chorismate biosynthetic process"/>
    <property type="evidence" value="ECO:0007669"/>
    <property type="project" value="UniProtKB-UniRule"/>
</dbReference>
<keyword evidence="5 8" id="KW-0808">Transferase</keyword>
<dbReference type="NCBIfam" id="TIGR01356">
    <property type="entry name" value="aroA"/>
    <property type="match status" value="1"/>
</dbReference>
<dbReference type="PROSITE" id="PS00885">
    <property type="entry name" value="EPSP_SYNTHASE_2"/>
    <property type="match status" value="1"/>
</dbReference>
<comment type="subunit">
    <text evidence="8">Monomer.</text>
</comment>
<dbReference type="UniPathway" id="UPA00053">
    <property type="reaction ID" value="UER00089"/>
</dbReference>
<organism evidence="10 11">
    <name type="scientific">Dongia mobilis</name>
    <dbReference type="NCBI Taxonomy" id="578943"/>
    <lineage>
        <taxon>Bacteria</taxon>
        <taxon>Pseudomonadati</taxon>
        <taxon>Pseudomonadota</taxon>
        <taxon>Alphaproteobacteria</taxon>
        <taxon>Rhodospirillales</taxon>
        <taxon>Dongiaceae</taxon>
        <taxon>Dongia</taxon>
    </lineage>
</organism>
<dbReference type="GO" id="GO:0003866">
    <property type="term" value="F:3-phosphoshikimate 1-carboxyvinyltransferase activity"/>
    <property type="evidence" value="ECO:0007669"/>
    <property type="project" value="UniProtKB-UniRule"/>
</dbReference>
<dbReference type="InterPro" id="IPR036968">
    <property type="entry name" value="Enolpyruvate_Tfrase_sf"/>
</dbReference>
<reference evidence="10 11" key="1">
    <citation type="submission" date="2019-03" db="EMBL/GenBank/DDBJ databases">
        <title>Genomic Encyclopedia of Type Strains, Phase III (KMG-III): the genomes of soil and plant-associated and newly described type strains.</title>
        <authorList>
            <person name="Whitman W."/>
        </authorList>
    </citation>
    <scope>NUCLEOTIDE SEQUENCE [LARGE SCALE GENOMIC DNA]</scope>
    <source>
        <strain evidence="10 11">CGMCC 1.7660</strain>
    </source>
</reference>
<dbReference type="InterPro" id="IPR013792">
    <property type="entry name" value="RNA3'P_cycl/enolpyr_Trfase_a/b"/>
</dbReference>
<comment type="pathway">
    <text evidence="1 8">Metabolic intermediate biosynthesis; chorismate biosynthesis; chorismate from D-erythrose 4-phosphate and phosphoenolpyruvate: step 6/7.</text>
</comment>
<gene>
    <name evidence="8" type="primary">aroA</name>
    <name evidence="10" type="ORF">A8950_1960</name>
</gene>
<evidence type="ECO:0000256" key="5">
    <source>
        <dbReference type="ARBA" id="ARBA00022679"/>
    </source>
</evidence>
<feature type="binding site" evidence="8">
    <location>
        <position position="357"/>
    </location>
    <ligand>
        <name>3-phosphoshikimate</name>
        <dbReference type="ChEBI" id="CHEBI:145989"/>
    </ligand>
</feature>
<evidence type="ECO:0000256" key="6">
    <source>
        <dbReference type="ARBA" id="ARBA00023141"/>
    </source>
</evidence>
<dbReference type="SUPFAM" id="SSF55205">
    <property type="entry name" value="EPT/RTPC-like"/>
    <property type="match status" value="1"/>
</dbReference>
<feature type="binding site" evidence="8">
    <location>
        <position position="59"/>
    </location>
    <ligand>
        <name>3-phosphoshikimate</name>
        <dbReference type="ChEBI" id="CHEBI:145989"/>
    </ligand>
</feature>
<protein>
    <recommendedName>
        <fullName evidence="8">3-phosphoshikimate 1-carboxyvinyltransferase</fullName>
        <ecNumber evidence="8">2.5.1.19</ecNumber>
    </recommendedName>
    <alternativeName>
        <fullName evidence="8">5-enolpyruvylshikimate-3-phosphate synthase</fullName>
        <shortName evidence="8">EPSP synthase</shortName>
        <shortName evidence="8">EPSPS</shortName>
    </alternativeName>
</protein>
<dbReference type="PANTHER" id="PTHR21090">
    <property type="entry name" value="AROM/DEHYDROQUINATE SYNTHASE"/>
    <property type="match status" value="1"/>
</dbReference>
<feature type="binding site" evidence="8">
    <location>
        <position position="59"/>
    </location>
    <ligand>
        <name>phosphoenolpyruvate</name>
        <dbReference type="ChEBI" id="CHEBI:58702"/>
    </ligand>
</feature>
<dbReference type="PANTHER" id="PTHR21090:SF5">
    <property type="entry name" value="PENTAFUNCTIONAL AROM POLYPEPTIDE"/>
    <property type="match status" value="1"/>
</dbReference>
<name>A0A4V3DEL1_9PROT</name>
<feature type="binding site" evidence="8">
    <location>
        <position position="432"/>
    </location>
    <ligand>
        <name>phosphoenolpyruvate</name>
        <dbReference type="ChEBI" id="CHEBI:58702"/>
    </ligand>
</feature>
<evidence type="ECO:0000256" key="8">
    <source>
        <dbReference type="HAMAP-Rule" id="MF_00210"/>
    </source>
</evidence>
<dbReference type="GO" id="GO:0009073">
    <property type="term" value="P:aromatic amino acid family biosynthetic process"/>
    <property type="evidence" value="ECO:0007669"/>
    <property type="project" value="UniProtKB-KW"/>
</dbReference>
<evidence type="ECO:0000313" key="11">
    <source>
        <dbReference type="Proteomes" id="UP000295783"/>
    </source>
</evidence>
<evidence type="ECO:0000256" key="4">
    <source>
        <dbReference type="ARBA" id="ARBA00022605"/>
    </source>
</evidence>
<feature type="binding site" evidence="8">
    <location>
        <position position="60"/>
    </location>
    <ligand>
        <name>3-phosphoshikimate</name>
        <dbReference type="ChEBI" id="CHEBI:145989"/>
    </ligand>
</feature>
<dbReference type="Pfam" id="PF00275">
    <property type="entry name" value="EPSP_synthase"/>
    <property type="match status" value="1"/>
</dbReference>
<evidence type="ECO:0000256" key="1">
    <source>
        <dbReference type="ARBA" id="ARBA00004811"/>
    </source>
</evidence>
<dbReference type="InterPro" id="IPR023193">
    <property type="entry name" value="EPSP_synthase_CS"/>
</dbReference>
<dbReference type="Proteomes" id="UP000295783">
    <property type="component" value="Unassembled WGS sequence"/>
</dbReference>
<keyword evidence="3 8" id="KW-0963">Cytoplasm</keyword>
<keyword evidence="6 8" id="KW-0057">Aromatic amino acid biosynthesis</keyword>
<keyword evidence="11" id="KW-1185">Reference proteome</keyword>
<comment type="similarity">
    <text evidence="2 8">Belongs to the EPSP synthase family.</text>
</comment>
<feature type="binding site" evidence="8">
    <location>
        <position position="388"/>
    </location>
    <ligand>
        <name>phosphoenolpyruvate</name>
        <dbReference type="ChEBI" id="CHEBI:58702"/>
    </ligand>
</feature>
<dbReference type="HAMAP" id="MF_00210">
    <property type="entry name" value="EPSP_synth"/>
    <property type="match status" value="1"/>
</dbReference>
<proteinExistence type="inferred from homology"/>
<comment type="function">
    <text evidence="8">Catalyzes the transfer of the enolpyruvyl moiety of phosphoenolpyruvate (PEP) to the 5-hydroxyl of shikimate-3-phosphate (S3P) to produce enolpyruvyl shikimate-3-phosphate and inorganic phosphate.</text>
</comment>
<comment type="subcellular location">
    <subcellularLocation>
        <location evidence="8">Cytoplasm</location>
    </subcellularLocation>
</comment>
<comment type="catalytic activity">
    <reaction evidence="7">
        <text>3-phosphoshikimate + phosphoenolpyruvate = 5-O-(1-carboxyvinyl)-3-phosphoshikimate + phosphate</text>
        <dbReference type="Rhea" id="RHEA:21256"/>
        <dbReference type="ChEBI" id="CHEBI:43474"/>
        <dbReference type="ChEBI" id="CHEBI:57701"/>
        <dbReference type="ChEBI" id="CHEBI:58702"/>
        <dbReference type="ChEBI" id="CHEBI:145989"/>
        <dbReference type="EC" id="2.5.1.19"/>
    </reaction>
    <physiologicalReaction direction="left-to-right" evidence="7">
        <dbReference type="Rhea" id="RHEA:21257"/>
    </physiologicalReaction>
</comment>
<feature type="binding site" evidence="8">
    <location>
        <position position="205"/>
    </location>
    <ligand>
        <name>3-phosphoshikimate</name>
        <dbReference type="ChEBI" id="CHEBI:145989"/>
    </ligand>
</feature>
<evidence type="ECO:0000256" key="2">
    <source>
        <dbReference type="ARBA" id="ARBA00009948"/>
    </source>
</evidence>
<dbReference type="EC" id="2.5.1.19" evidence="8"/>